<sequence length="648" mass="72910">MASTPAKKPKKEKKRRRKSDEEGEEEAKTLTLDGLKTLAHELLSSLAHVNNLPRLLSFLSPSSPLEFALESLISVQSFFVPLLPEIPAASSSSSSRSKLEEEDPKTVFGLWLKQRFDEFINALIRLAVSPHSSEALRDVALDAIMDFVKLGKGGRFQSAIYHRFLQSIIHAASSVDPLVDLLVSKYFKYTDVRYFTYTSMDKIARNFETTKLSHSGKRDSDNNDIPESSEEIAIHNMYYVLSHLPSLELDKEASYEMWCEFGISSQKGKERVSSKISSTDGKATNINSDLSSTSHVTKKLKSKFTKAWLSFLKLPLPLDVYKEVLATLHQNVIPSMANPAILSDFLTRSYDIGGVVSVMALSGLFILMTQHGLEYPKFYEKLYALLTPSVFMAKHRAVFFQVSNLLIVLIYDTFQLLDMCLKSTYISASLAAAFAKKLSRLALSVPPSGELIIISVIHNLLRRHPSINFLVHWDGEEANADASVKGDQPNENERVSDAAPLMHNKEQGVDLFNSEATDPVKSKAMRSSLWEIDTLRHHYSPAVSRFVASLENDLTVRAKTTEVAVADFSSGSYATVFRDEIRRRIKQVPLAFYRATPTSLFWESDFPGWTFVDQNADKKESKIQENRTLNTVESENHELSKRRRVEAC</sequence>
<dbReference type="PANTHER" id="PTHR12455:SF0">
    <property type="entry name" value="NUCLEOLAR COMPLEX PROTEIN 4 HOMOLOG"/>
    <property type="match status" value="1"/>
</dbReference>
<dbReference type="EMBL" id="LSRQ01002615">
    <property type="protein sequence ID" value="OAY73704.1"/>
    <property type="molecule type" value="Genomic_DNA"/>
</dbReference>
<evidence type="ECO:0000256" key="1">
    <source>
        <dbReference type="ARBA" id="ARBA00007797"/>
    </source>
</evidence>
<evidence type="ECO:0000256" key="2">
    <source>
        <dbReference type="SAM" id="MobiDB-lite"/>
    </source>
</evidence>
<evidence type="ECO:0000259" key="3">
    <source>
        <dbReference type="Pfam" id="PF03914"/>
    </source>
</evidence>
<evidence type="ECO:0000313" key="4">
    <source>
        <dbReference type="EMBL" id="OAY73704.1"/>
    </source>
</evidence>
<feature type="domain" description="CCAAT-binding factor" evidence="3">
    <location>
        <begin position="357"/>
        <end position="547"/>
    </location>
</feature>
<dbReference type="Pfam" id="PF03914">
    <property type="entry name" value="CBF"/>
    <property type="match status" value="1"/>
</dbReference>
<organism evidence="4 5">
    <name type="scientific">Ananas comosus</name>
    <name type="common">Pineapple</name>
    <name type="synonym">Ananas ananas</name>
    <dbReference type="NCBI Taxonomy" id="4615"/>
    <lineage>
        <taxon>Eukaryota</taxon>
        <taxon>Viridiplantae</taxon>
        <taxon>Streptophyta</taxon>
        <taxon>Embryophyta</taxon>
        <taxon>Tracheophyta</taxon>
        <taxon>Spermatophyta</taxon>
        <taxon>Magnoliopsida</taxon>
        <taxon>Liliopsida</taxon>
        <taxon>Poales</taxon>
        <taxon>Bromeliaceae</taxon>
        <taxon>Bromelioideae</taxon>
        <taxon>Ananas</taxon>
    </lineage>
</organism>
<comment type="caution">
    <text evidence="4">The sequence shown here is derived from an EMBL/GenBank/DDBJ whole genome shotgun (WGS) entry which is preliminary data.</text>
</comment>
<dbReference type="InterPro" id="IPR005612">
    <property type="entry name" value="CCAAT-binding_factor"/>
</dbReference>
<comment type="similarity">
    <text evidence="1">Belongs to the CBF/MAK21 family.</text>
</comment>
<dbReference type="PANTHER" id="PTHR12455">
    <property type="entry name" value="NUCLEOLAR COMPLEX PROTEIN 4"/>
    <property type="match status" value="1"/>
</dbReference>
<dbReference type="Proteomes" id="UP000092600">
    <property type="component" value="Unassembled WGS sequence"/>
</dbReference>
<accession>A0A199V9E7</accession>
<dbReference type="InterPro" id="IPR027193">
    <property type="entry name" value="Noc4"/>
</dbReference>
<evidence type="ECO:0000313" key="5">
    <source>
        <dbReference type="Proteomes" id="UP000092600"/>
    </source>
</evidence>
<name>A0A199V9E7_ANACO</name>
<dbReference type="GO" id="GO:0032040">
    <property type="term" value="C:small-subunit processome"/>
    <property type="evidence" value="ECO:0007669"/>
    <property type="project" value="TreeGrafter"/>
</dbReference>
<dbReference type="GO" id="GO:0042254">
    <property type="term" value="P:ribosome biogenesis"/>
    <property type="evidence" value="ECO:0007669"/>
    <property type="project" value="InterPro"/>
</dbReference>
<reference evidence="4 5" key="1">
    <citation type="journal article" date="2016" name="DNA Res.">
        <title>The draft genome of MD-2 pineapple using hybrid error correction of long reads.</title>
        <authorList>
            <person name="Redwan R.M."/>
            <person name="Saidin A."/>
            <person name="Kumar S.V."/>
        </authorList>
    </citation>
    <scope>NUCLEOTIDE SEQUENCE [LARGE SCALE GENOMIC DNA]</scope>
    <source>
        <strain evidence="5">cv. MD2</strain>
        <tissue evidence="4">Leaf</tissue>
    </source>
</reference>
<feature type="region of interest" description="Disordered" evidence="2">
    <location>
        <begin position="1"/>
        <end position="29"/>
    </location>
</feature>
<dbReference type="GO" id="GO:0030692">
    <property type="term" value="C:Noc4p-Nop14p complex"/>
    <property type="evidence" value="ECO:0007669"/>
    <property type="project" value="TreeGrafter"/>
</dbReference>
<protein>
    <submittedName>
        <fullName evidence="4">Nucleolar complex protein B</fullName>
    </submittedName>
</protein>
<feature type="compositionally biased region" description="Basic residues" evidence="2">
    <location>
        <begin position="7"/>
        <end position="17"/>
    </location>
</feature>
<dbReference type="AlphaFoldDB" id="A0A199V9E7"/>
<dbReference type="STRING" id="4615.A0A199V9E7"/>
<gene>
    <name evidence="4" type="ORF">ACMD2_22240</name>
</gene>
<proteinExistence type="inferred from homology"/>